<dbReference type="EMBL" id="LR796286">
    <property type="protein sequence ID" value="CAB4134082.1"/>
    <property type="molecule type" value="Genomic_DNA"/>
</dbReference>
<reference evidence="2" key="1">
    <citation type="submission" date="2020-04" db="EMBL/GenBank/DDBJ databases">
        <authorList>
            <person name="Chiriac C."/>
            <person name="Salcher M."/>
            <person name="Ghai R."/>
            <person name="Kavagutti S V."/>
        </authorList>
    </citation>
    <scope>NUCLEOTIDE SEQUENCE</scope>
</reference>
<dbReference type="EMBL" id="LR796216">
    <property type="protein sequence ID" value="CAB4127826.1"/>
    <property type="molecule type" value="Genomic_DNA"/>
</dbReference>
<accession>A0A6J5LKJ5</accession>
<proteinExistence type="predicted"/>
<organism evidence="2">
    <name type="scientific">uncultured Caudovirales phage</name>
    <dbReference type="NCBI Taxonomy" id="2100421"/>
    <lineage>
        <taxon>Viruses</taxon>
        <taxon>Duplodnaviria</taxon>
        <taxon>Heunggongvirae</taxon>
        <taxon>Uroviricota</taxon>
        <taxon>Caudoviricetes</taxon>
        <taxon>Peduoviridae</taxon>
        <taxon>Maltschvirus</taxon>
        <taxon>Maltschvirus maltsch</taxon>
    </lineage>
</organism>
<sequence>MPTMVPVKGSKAAKIREQLLGSPRNEHEVHTKDPRIRQADMQRVLQALMGQMPQQQQQMPPNDMGMMQ</sequence>
<gene>
    <name evidence="2" type="ORF">UFOVP268_14</name>
    <name evidence="1" type="ORF">UFOVP97_52</name>
</gene>
<evidence type="ECO:0000313" key="1">
    <source>
        <dbReference type="EMBL" id="CAB4127826.1"/>
    </source>
</evidence>
<name>A0A6J5LKJ5_9CAUD</name>
<evidence type="ECO:0000313" key="2">
    <source>
        <dbReference type="EMBL" id="CAB4134082.1"/>
    </source>
</evidence>
<protein>
    <submittedName>
        <fullName evidence="2">Uncharacterized protein</fullName>
    </submittedName>
</protein>